<organism evidence="9 10">
    <name type="scientific">Diploptera punctata</name>
    <name type="common">Pacific beetle cockroach</name>
    <dbReference type="NCBI Taxonomy" id="6984"/>
    <lineage>
        <taxon>Eukaryota</taxon>
        <taxon>Metazoa</taxon>
        <taxon>Ecdysozoa</taxon>
        <taxon>Arthropoda</taxon>
        <taxon>Hexapoda</taxon>
        <taxon>Insecta</taxon>
        <taxon>Pterygota</taxon>
        <taxon>Neoptera</taxon>
        <taxon>Polyneoptera</taxon>
        <taxon>Dictyoptera</taxon>
        <taxon>Blattodea</taxon>
        <taxon>Blaberoidea</taxon>
        <taxon>Blaberidae</taxon>
        <taxon>Diplopterinae</taxon>
        <taxon>Diploptera</taxon>
    </lineage>
</organism>
<reference evidence="9" key="2">
    <citation type="submission" date="2023-05" db="EMBL/GenBank/DDBJ databases">
        <authorList>
            <person name="Fouks B."/>
        </authorList>
    </citation>
    <scope>NUCLEOTIDE SEQUENCE</scope>
    <source>
        <strain evidence="9">Stay&amp;Tobe</strain>
        <tissue evidence="9">Testes</tissue>
    </source>
</reference>
<feature type="domain" description="Inositol polyphosphate-related phosphatase" evidence="8">
    <location>
        <begin position="377"/>
        <end position="687"/>
    </location>
</feature>
<feature type="compositionally biased region" description="Polar residues" evidence="7">
    <location>
        <begin position="251"/>
        <end position="272"/>
    </location>
</feature>
<dbReference type="Pfam" id="PF22669">
    <property type="entry name" value="Exo_endo_phos2"/>
    <property type="match status" value="1"/>
</dbReference>
<dbReference type="SUPFAM" id="SSF56219">
    <property type="entry name" value="DNase I-like"/>
    <property type="match status" value="1"/>
</dbReference>
<accession>A0AAD8AKM1</accession>
<comment type="subcellular location">
    <subcellularLocation>
        <location evidence="1">Cell projection</location>
        <location evidence="1">Cilium</location>
    </subcellularLocation>
</comment>
<evidence type="ECO:0000313" key="10">
    <source>
        <dbReference type="Proteomes" id="UP001233999"/>
    </source>
</evidence>
<evidence type="ECO:0000256" key="3">
    <source>
        <dbReference type="ARBA" id="ARBA00022801"/>
    </source>
</evidence>
<proteinExistence type="predicted"/>
<evidence type="ECO:0000256" key="2">
    <source>
        <dbReference type="ARBA" id="ARBA00013044"/>
    </source>
</evidence>
<name>A0AAD8AKM1_DIPPU</name>
<evidence type="ECO:0000256" key="5">
    <source>
        <dbReference type="ARBA" id="ARBA00023273"/>
    </source>
</evidence>
<dbReference type="GO" id="GO:0005929">
    <property type="term" value="C:cilium"/>
    <property type="evidence" value="ECO:0007669"/>
    <property type="project" value="UniProtKB-SubCell"/>
</dbReference>
<gene>
    <name evidence="9" type="ORF">L9F63_001028</name>
</gene>
<keyword evidence="4" id="KW-0443">Lipid metabolism</keyword>
<feature type="compositionally biased region" description="Low complexity" evidence="7">
    <location>
        <begin position="123"/>
        <end position="136"/>
    </location>
</feature>
<reference evidence="9" key="1">
    <citation type="journal article" date="2023" name="IScience">
        <title>Live-bearing cockroach genome reveals convergent evolutionary mechanisms linked to viviparity in insects and beyond.</title>
        <authorList>
            <person name="Fouks B."/>
            <person name="Harrison M.C."/>
            <person name="Mikhailova A.A."/>
            <person name="Marchal E."/>
            <person name="English S."/>
            <person name="Carruthers M."/>
            <person name="Jennings E.C."/>
            <person name="Chiamaka E.L."/>
            <person name="Frigard R.A."/>
            <person name="Pippel M."/>
            <person name="Attardo G.M."/>
            <person name="Benoit J.B."/>
            <person name="Bornberg-Bauer E."/>
            <person name="Tobe S.S."/>
        </authorList>
    </citation>
    <scope>NUCLEOTIDE SEQUENCE</scope>
    <source>
        <strain evidence="9">Stay&amp;Tobe</strain>
    </source>
</reference>
<dbReference type="InterPro" id="IPR000300">
    <property type="entry name" value="IPPc"/>
</dbReference>
<dbReference type="PANTHER" id="PTHR47039:SF1">
    <property type="entry name" value="INOSITOL POLYPHOSPHATE 5-PHOSPHATASE E"/>
    <property type="match status" value="1"/>
</dbReference>
<dbReference type="GO" id="GO:0046856">
    <property type="term" value="P:phosphatidylinositol dephosphorylation"/>
    <property type="evidence" value="ECO:0007669"/>
    <property type="project" value="InterPro"/>
</dbReference>
<dbReference type="Gene3D" id="3.60.10.10">
    <property type="entry name" value="Endonuclease/exonuclease/phosphatase"/>
    <property type="match status" value="1"/>
</dbReference>
<dbReference type="InterPro" id="IPR053321">
    <property type="entry name" value="IPP-5-Phosphatase_Type_IV"/>
</dbReference>
<dbReference type="EMBL" id="JASPKZ010000045">
    <property type="protein sequence ID" value="KAJ9600816.1"/>
    <property type="molecule type" value="Genomic_DNA"/>
</dbReference>
<feature type="region of interest" description="Disordered" evidence="7">
    <location>
        <begin position="59"/>
        <end position="78"/>
    </location>
</feature>
<keyword evidence="3" id="KW-0378">Hydrolase</keyword>
<dbReference type="InterPro" id="IPR036691">
    <property type="entry name" value="Endo/exonu/phosph_ase_sf"/>
</dbReference>
<keyword evidence="5" id="KW-0966">Cell projection</keyword>
<sequence>MEKCDDDAADGENECSKIKPKKRSLCRLLLQKKTRVGCLSTESEEITLQENIQNNWPIKQKDLKDENNSNVSPIKKNSNLSKLEGEQILESSTKEIQENQRVGSPRDFSNSTKLSLCCAMTESSRSLNNSHSSNYHRSVDREKSDEDGKDVVVANVKDTENINKKMQNVNKAASVDETRLSAARLREVNTDLQQQESSSQSVPVSRQPSLRISQSPSPSELSSCDSSPPLTSQVRLRRRLLSQRRSADNLLMSSTSCPSPSLRHSSPDSNRSAPEAGRGYKKRSSSHDTMLPNQMEIKDKKMSIGARGSIGNVRPENGAIRGIVASMDSLARHSLLAAQVLHLIPTTRARERNYLHGRIAATSLLGLVELERTLPQRELKIFVGTWNMNGQAPPQVLNDFMLPEDLEHVPDLIAVGTQESYSERFEWEVSIQETVGPSHLLFHSATLGTLHLAIFMRRDLLWYCSVPEEASFSVRPGTAFKTKGAVAIAFMLFGTSYLFITSHLTAHLDKVKERIQDVRRIVRSLDLPKQIPVRHKSKDVTQNFDCVFWCGDLNFRLSQPRDEVVQWVSEQRFPLPQPHNLHSDQLRNSRIEGSIFREFDEGPITFPPTYKYDPGTQRFDTSHKQRAPAYTDRILFKAKSSSHRRDSTASSMGGPLECLLYTSVPSICTSDHKPVWGLYRSIVRPGLDTIPLAAGLFNREVYLEGIKRRAAAMDKRKGTSTICSLQ</sequence>
<feature type="region of interest" description="Disordered" evidence="7">
    <location>
        <begin position="123"/>
        <end position="150"/>
    </location>
</feature>
<evidence type="ECO:0000256" key="6">
    <source>
        <dbReference type="ARBA" id="ARBA00075837"/>
    </source>
</evidence>
<dbReference type="FunFam" id="3.60.10.10:FF:000039">
    <property type="entry name" value="72 kDa inositol polyphosphate 5-phosphatase"/>
    <property type="match status" value="1"/>
</dbReference>
<evidence type="ECO:0000256" key="1">
    <source>
        <dbReference type="ARBA" id="ARBA00004138"/>
    </source>
</evidence>
<evidence type="ECO:0000256" key="7">
    <source>
        <dbReference type="SAM" id="MobiDB-lite"/>
    </source>
</evidence>
<feature type="compositionally biased region" description="Low complexity" evidence="7">
    <location>
        <begin position="193"/>
        <end position="232"/>
    </location>
</feature>
<feature type="region of interest" description="Disordered" evidence="7">
    <location>
        <begin position="244"/>
        <end position="295"/>
    </location>
</feature>
<feature type="region of interest" description="Disordered" evidence="7">
    <location>
        <begin position="189"/>
        <end position="232"/>
    </location>
</feature>
<dbReference type="SMART" id="SM00128">
    <property type="entry name" value="IPPc"/>
    <property type="match status" value="1"/>
</dbReference>
<dbReference type="EC" id="3.1.3.36" evidence="2"/>
<protein>
    <recommendedName>
        <fullName evidence="2">phosphoinositide 5-phosphatase</fullName>
        <ecNumber evidence="2">3.1.3.36</ecNumber>
    </recommendedName>
    <alternativeName>
        <fullName evidence="6">Phosphatidylinositol 4,5-bisphosphate 5-phosphatase</fullName>
    </alternativeName>
</protein>
<feature type="compositionally biased region" description="Basic and acidic residues" evidence="7">
    <location>
        <begin position="137"/>
        <end position="150"/>
    </location>
</feature>
<evidence type="ECO:0000256" key="4">
    <source>
        <dbReference type="ARBA" id="ARBA00023098"/>
    </source>
</evidence>
<dbReference type="GO" id="GO:0004439">
    <property type="term" value="F:phosphatidylinositol-4,5-bisphosphate 5-phosphatase activity"/>
    <property type="evidence" value="ECO:0007669"/>
    <property type="project" value="UniProtKB-EC"/>
</dbReference>
<keyword evidence="10" id="KW-1185">Reference proteome</keyword>
<comment type="caution">
    <text evidence="9">The sequence shown here is derived from an EMBL/GenBank/DDBJ whole genome shotgun (WGS) entry which is preliminary data.</text>
</comment>
<evidence type="ECO:0000259" key="8">
    <source>
        <dbReference type="SMART" id="SM00128"/>
    </source>
</evidence>
<dbReference type="Proteomes" id="UP001233999">
    <property type="component" value="Unassembled WGS sequence"/>
</dbReference>
<dbReference type="PANTHER" id="PTHR47039">
    <property type="entry name" value="INOSITOL POLYPHOSPHATE 5-PHOSPHATASE E"/>
    <property type="match status" value="1"/>
</dbReference>
<dbReference type="AlphaFoldDB" id="A0AAD8AKM1"/>
<feature type="compositionally biased region" description="Polar residues" evidence="7">
    <location>
        <begin position="68"/>
        <end position="78"/>
    </location>
</feature>
<evidence type="ECO:0000313" key="9">
    <source>
        <dbReference type="EMBL" id="KAJ9600816.1"/>
    </source>
</evidence>